<dbReference type="SUPFAM" id="SSF141571">
    <property type="entry name" value="Pentapeptide repeat-like"/>
    <property type="match status" value="1"/>
</dbReference>
<dbReference type="EMBL" id="BMFY01000004">
    <property type="protein sequence ID" value="GGA10857.1"/>
    <property type="molecule type" value="Genomic_DNA"/>
</dbReference>
<evidence type="ECO:0008006" key="3">
    <source>
        <dbReference type="Google" id="ProtNLM"/>
    </source>
</evidence>
<dbReference type="PANTHER" id="PTHR14136">
    <property type="entry name" value="BTB_POZ DOMAIN-CONTAINING PROTEIN KCTD9"/>
    <property type="match status" value="1"/>
</dbReference>
<dbReference type="Proteomes" id="UP000616114">
    <property type="component" value="Unassembled WGS sequence"/>
</dbReference>
<evidence type="ECO:0000313" key="2">
    <source>
        <dbReference type="Proteomes" id="UP000616114"/>
    </source>
</evidence>
<proteinExistence type="predicted"/>
<gene>
    <name evidence="1" type="ORF">GCM10011333_12100</name>
</gene>
<dbReference type="RefSeq" id="WP_188550032.1">
    <property type="nucleotide sequence ID" value="NZ_BMFY01000004.1"/>
</dbReference>
<dbReference type="Gene3D" id="2.160.20.80">
    <property type="entry name" value="E3 ubiquitin-protein ligase SopA"/>
    <property type="match status" value="1"/>
</dbReference>
<accession>A0A8J2TX90</accession>
<comment type="caution">
    <text evidence="1">The sequence shown here is derived from an EMBL/GenBank/DDBJ whole genome shotgun (WGS) entry which is preliminary data.</text>
</comment>
<reference evidence="1" key="2">
    <citation type="submission" date="2020-09" db="EMBL/GenBank/DDBJ databases">
        <authorList>
            <person name="Sun Q."/>
            <person name="Zhou Y."/>
        </authorList>
    </citation>
    <scope>NUCLEOTIDE SEQUENCE</scope>
    <source>
        <strain evidence="1">CGMCC 1.12785</strain>
    </source>
</reference>
<dbReference type="InterPro" id="IPR051082">
    <property type="entry name" value="Pentapeptide-BTB/POZ_domain"/>
</dbReference>
<dbReference type="AlphaFoldDB" id="A0A8J2TX90"/>
<sequence>MTNADLIAGWRKDHPGERLTEATLRALIGTDLQGADLRSANLRVANLRYADLRSANLQGADLRSANLWGANLRYADLRVANLWSTDLWGYFPIQTPSGPGYCAPTPDGLRLTIGCWDERSLDDLRALLADEAEWPNAVGEERERRRPFLAAVLAQAEATEAYYADYLAELREKWGETND</sequence>
<organism evidence="1 2">
    <name type="scientific">Sediminivirga luteola</name>
    <dbReference type="NCBI Taxonomy" id="1774748"/>
    <lineage>
        <taxon>Bacteria</taxon>
        <taxon>Bacillati</taxon>
        <taxon>Actinomycetota</taxon>
        <taxon>Actinomycetes</taxon>
        <taxon>Micrococcales</taxon>
        <taxon>Brevibacteriaceae</taxon>
        <taxon>Sediminivirga</taxon>
    </lineage>
</organism>
<evidence type="ECO:0000313" key="1">
    <source>
        <dbReference type="EMBL" id="GGA10857.1"/>
    </source>
</evidence>
<dbReference type="PANTHER" id="PTHR14136:SF17">
    <property type="entry name" value="BTB_POZ DOMAIN-CONTAINING PROTEIN KCTD9"/>
    <property type="match status" value="1"/>
</dbReference>
<dbReference type="Pfam" id="PF00805">
    <property type="entry name" value="Pentapeptide"/>
    <property type="match status" value="1"/>
</dbReference>
<keyword evidence="2" id="KW-1185">Reference proteome</keyword>
<reference evidence="1" key="1">
    <citation type="journal article" date="2014" name="Int. J. Syst. Evol. Microbiol.">
        <title>Complete genome sequence of Corynebacterium casei LMG S-19264T (=DSM 44701T), isolated from a smear-ripened cheese.</title>
        <authorList>
            <consortium name="US DOE Joint Genome Institute (JGI-PGF)"/>
            <person name="Walter F."/>
            <person name="Albersmeier A."/>
            <person name="Kalinowski J."/>
            <person name="Ruckert C."/>
        </authorList>
    </citation>
    <scope>NUCLEOTIDE SEQUENCE</scope>
    <source>
        <strain evidence="1">CGMCC 1.12785</strain>
    </source>
</reference>
<name>A0A8J2TX90_9MICO</name>
<protein>
    <recommendedName>
        <fullName evidence="3">Pentapeptide repeat-containing protein</fullName>
    </recommendedName>
</protein>
<dbReference type="InterPro" id="IPR001646">
    <property type="entry name" value="5peptide_repeat"/>
</dbReference>